<comment type="similarity">
    <text evidence="5">Belongs to the iron/ascorbate-dependent oxidoreductase family.</text>
</comment>
<keyword evidence="8" id="KW-1185">Reference proteome</keyword>
<keyword evidence="4 5" id="KW-0408">Iron</keyword>
<dbReference type="Pfam" id="PF14226">
    <property type="entry name" value="DIOX_N"/>
    <property type="match status" value="1"/>
</dbReference>
<dbReference type="InterPro" id="IPR050231">
    <property type="entry name" value="Iron_ascorbate_oxido_reductase"/>
</dbReference>
<dbReference type="PROSITE" id="PS51471">
    <property type="entry name" value="FE2OG_OXY"/>
    <property type="match status" value="1"/>
</dbReference>
<dbReference type="Pfam" id="PF03171">
    <property type="entry name" value="2OG-FeII_Oxy"/>
    <property type="match status" value="1"/>
</dbReference>
<evidence type="ECO:0000259" key="6">
    <source>
        <dbReference type="PROSITE" id="PS51471"/>
    </source>
</evidence>
<dbReference type="AlphaFoldDB" id="A0AAV9BWS8"/>
<dbReference type="PANTHER" id="PTHR47990">
    <property type="entry name" value="2-OXOGLUTARATE (2OG) AND FE(II)-DEPENDENT OXYGENASE SUPERFAMILY PROTEIN-RELATED"/>
    <property type="match status" value="1"/>
</dbReference>
<name>A0AAV9BWS8_ACOGR</name>
<evidence type="ECO:0000313" key="7">
    <source>
        <dbReference type="EMBL" id="KAK1280373.1"/>
    </source>
</evidence>
<evidence type="ECO:0000256" key="4">
    <source>
        <dbReference type="ARBA" id="ARBA00023004"/>
    </source>
</evidence>
<sequence length="342" mass="38647">MGIFSEAPIQMDSNDPPLQTSFEALLCNTQTFSEARTAAVQECELPVIDLGILSHGSPDEVRQCKRDIALAASEWGFFQIMNHRVGGDLLSRMISEQVKAFRQPFEKKSKESLSDFPIESYRWGTPTATSLHQFSWSEAYHVPLSETSRVGDTNNMLRTTMEEYARVVSEIAWVLVEALVEDLGGDVSYFETNCTSKTCYLRLNRYPLCPLSSGGVFGLTPHTDSDFMTIVYQDHVGGLQLKKDGRWVTVKPNLDALVVNIGDLFEAWSNGLYKSVEHCVVANPNTERFSIAYFFCPSYDSVIESCTKPTIYRKFSFREFREKVQEDVKKTGTKVGLRRFLA</sequence>
<evidence type="ECO:0000256" key="2">
    <source>
        <dbReference type="ARBA" id="ARBA00022723"/>
    </source>
</evidence>
<evidence type="ECO:0000256" key="5">
    <source>
        <dbReference type="RuleBase" id="RU003682"/>
    </source>
</evidence>
<accession>A0AAV9BWS8</accession>
<dbReference type="InterPro" id="IPR027443">
    <property type="entry name" value="IPNS-like_sf"/>
</dbReference>
<proteinExistence type="inferred from homology"/>
<dbReference type="InterPro" id="IPR044861">
    <property type="entry name" value="IPNS-like_FE2OG_OXY"/>
</dbReference>
<reference evidence="7" key="2">
    <citation type="submission" date="2023-06" db="EMBL/GenBank/DDBJ databases">
        <authorList>
            <person name="Ma L."/>
            <person name="Liu K.-W."/>
            <person name="Li Z."/>
            <person name="Hsiao Y.-Y."/>
            <person name="Qi Y."/>
            <person name="Fu T."/>
            <person name="Tang G."/>
            <person name="Zhang D."/>
            <person name="Sun W.-H."/>
            <person name="Liu D.-K."/>
            <person name="Li Y."/>
            <person name="Chen G.-Z."/>
            <person name="Liu X.-D."/>
            <person name="Liao X.-Y."/>
            <person name="Jiang Y.-T."/>
            <person name="Yu X."/>
            <person name="Hao Y."/>
            <person name="Huang J."/>
            <person name="Zhao X.-W."/>
            <person name="Ke S."/>
            <person name="Chen Y.-Y."/>
            <person name="Wu W.-L."/>
            <person name="Hsu J.-L."/>
            <person name="Lin Y.-F."/>
            <person name="Huang M.-D."/>
            <person name="Li C.-Y."/>
            <person name="Huang L."/>
            <person name="Wang Z.-W."/>
            <person name="Zhao X."/>
            <person name="Zhong W.-Y."/>
            <person name="Peng D.-H."/>
            <person name="Ahmad S."/>
            <person name="Lan S."/>
            <person name="Zhang J.-S."/>
            <person name="Tsai W.-C."/>
            <person name="Van De Peer Y."/>
            <person name="Liu Z.-J."/>
        </authorList>
    </citation>
    <scope>NUCLEOTIDE SEQUENCE</scope>
    <source>
        <strain evidence="7">SCP</strain>
        <tissue evidence="7">Leaves</tissue>
    </source>
</reference>
<keyword evidence="2 5" id="KW-0479">Metal-binding</keyword>
<gene>
    <name evidence="7" type="ORF">QJS04_geneDACA019866</name>
</gene>
<feature type="domain" description="Fe2OG dioxygenase" evidence="6">
    <location>
        <begin position="197"/>
        <end position="297"/>
    </location>
</feature>
<dbReference type="GO" id="GO:0016491">
    <property type="term" value="F:oxidoreductase activity"/>
    <property type="evidence" value="ECO:0007669"/>
    <property type="project" value="UniProtKB-KW"/>
</dbReference>
<protein>
    <submittedName>
        <fullName evidence="7">Gibberellin 2-beta-dioxygenase 8</fullName>
    </submittedName>
</protein>
<reference evidence="7" key="1">
    <citation type="journal article" date="2023" name="Nat. Commun.">
        <title>Diploid and tetraploid genomes of Acorus and the evolution of monocots.</title>
        <authorList>
            <person name="Ma L."/>
            <person name="Liu K.W."/>
            <person name="Li Z."/>
            <person name="Hsiao Y.Y."/>
            <person name="Qi Y."/>
            <person name="Fu T."/>
            <person name="Tang G.D."/>
            <person name="Zhang D."/>
            <person name="Sun W.H."/>
            <person name="Liu D.K."/>
            <person name="Li Y."/>
            <person name="Chen G.Z."/>
            <person name="Liu X.D."/>
            <person name="Liao X.Y."/>
            <person name="Jiang Y.T."/>
            <person name="Yu X."/>
            <person name="Hao Y."/>
            <person name="Huang J."/>
            <person name="Zhao X.W."/>
            <person name="Ke S."/>
            <person name="Chen Y.Y."/>
            <person name="Wu W.L."/>
            <person name="Hsu J.L."/>
            <person name="Lin Y.F."/>
            <person name="Huang M.D."/>
            <person name="Li C.Y."/>
            <person name="Huang L."/>
            <person name="Wang Z.W."/>
            <person name="Zhao X."/>
            <person name="Zhong W.Y."/>
            <person name="Peng D.H."/>
            <person name="Ahmad S."/>
            <person name="Lan S."/>
            <person name="Zhang J.S."/>
            <person name="Tsai W.C."/>
            <person name="Van de Peer Y."/>
            <person name="Liu Z.J."/>
        </authorList>
    </citation>
    <scope>NUCLEOTIDE SEQUENCE</scope>
    <source>
        <strain evidence="7">SCP</strain>
    </source>
</reference>
<evidence type="ECO:0000256" key="1">
    <source>
        <dbReference type="ARBA" id="ARBA00001961"/>
    </source>
</evidence>
<dbReference type="SUPFAM" id="SSF51197">
    <property type="entry name" value="Clavaminate synthase-like"/>
    <property type="match status" value="1"/>
</dbReference>
<organism evidence="7 8">
    <name type="scientific">Acorus gramineus</name>
    <name type="common">Dwarf sweet flag</name>
    <dbReference type="NCBI Taxonomy" id="55184"/>
    <lineage>
        <taxon>Eukaryota</taxon>
        <taxon>Viridiplantae</taxon>
        <taxon>Streptophyta</taxon>
        <taxon>Embryophyta</taxon>
        <taxon>Tracheophyta</taxon>
        <taxon>Spermatophyta</taxon>
        <taxon>Magnoliopsida</taxon>
        <taxon>Liliopsida</taxon>
        <taxon>Acoraceae</taxon>
        <taxon>Acorus</taxon>
    </lineage>
</organism>
<dbReference type="GO" id="GO:0046872">
    <property type="term" value="F:metal ion binding"/>
    <property type="evidence" value="ECO:0007669"/>
    <property type="project" value="UniProtKB-KW"/>
</dbReference>
<dbReference type="InterPro" id="IPR005123">
    <property type="entry name" value="Oxoglu/Fe-dep_dioxygenase_dom"/>
</dbReference>
<dbReference type="InterPro" id="IPR026992">
    <property type="entry name" value="DIOX_N"/>
</dbReference>
<comment type="caution">
    <text evidence="7">The sequence shown here is derived from an EMBL/GenBank/DDBJ whole genome shotgun (WGS) entry which is preliminary data.</text>
</comment>
<dbReference type="Gene3D" id="2.60.120.330">
    <property type="entry name" value="B-lactam Antibiotic, Isopenicillin N Synthase, Chain"/>
    <property type="match status" value="1"/>
</dbReference>
<keyword evidence="3 5" id="KW-0560">Oxidoreductase</keyword>
<dbReference type="Proteomes" id="UP001179952">
    <property type="component" value="Unassembled WGS sequence"/>
</dbReference>
<comment type="cofactor">
    <cofactor evidence="1">
        <name>L-ascorbate</name>
        <dbReference type="ChEBI" id="CHEBI:38290"/>
    </cofactor>
</comment>
<dbReference type="EMBL" id="JAUJYN010000001">
    <property type="protein sequence ID" value="KAK1280373.1"/>
    <property type="molecule type" value="Genomic_DNA"/>
</dbReference>
<evidence type="ECO:0000313" key="8">
    <source>
        <dbReference type="Proteomes" id="UP001179952"/>
    </source>
</evidence>
<evidence type="ECO:0000256" key="3">
    <source>
        <dbReference type="ARBA" id="ARBA00023002"/>
    </source>
</evidence>